<accession>A0A6A1USW9</accession>
<feature type="chain" id="PRO_5025399434" description="ER membrane protein complex subunit 10" evidence="10">
    <location>
        <begin position="20"/>
        <end position="377"/>
    </location>
</feature>
<keyword evidence="6" id="KW-0256">Endoplasmic reticulum</keyword>
<evidence type="ECO:0000256" key="10">
    <source>
        <dbReference type="SAM" id="SignalP"/>
    </source>
</evidence>
<dbReference type="EMBL" id="RXIC02000026">
    <property type="protein sequence ID" value="KAB1203403.1"/>
    <property type="molecule type" value="Genomic_DNA"/>
</dbReference>
<keyword evidence="8" id="KW-0472">Membrane</keyword>
<dbReference type="PANTHER" id="PTHR21397:SF4">
    <property type="entry name" value="ER MEMBRANE PROTEIN COMPLEX SUBUNIT 10"/>
    <property type="match status" value="1"/>
</dbReference>
<keyword evidence="4" id="KW-0812">Transmembrane</keyword>
<dbReference type="OrthoDB" id="1894652at2759"/>
<evidence type="ECO:0000256" key="3">
    <source>
        <dbReference type="ARBA" id="ARBA00020105"/>
    </source>
</evidence>
<reference evidence="11 12" key="1">
    <citation type="journal article" date="2019" name="Plant Biotechnol. J.">
        <title>The red bayberry genome and genetic basis of sex determination.</title>
        <authorList>
            <person name="Jia H.M."/>
            <person name="Jia H.J."/>
            <person name="Cai Q.L."/>
            <person name="Wang Y."/>
            <person name="Zhao H.B."/>
            <person name="Yang W.F."/>
            <person name="Wang G.Y."/>
            <person name="Li Y.H."/>
            <person name="Zhan D.L."/>
            <person name="Shen Y.T."/>
            <person name="Niu Q.F."/>
            <person name="Chang L."/>
            <person name="Qiu J."/>
            <person name="Zhao L."/>
            <person name="Xie H.B."/>
            <person name="Fu W.Y."/>
            <person name="Jin J."/>
            <person name="Li X.W."/>
            <person name="Jiao Y."/>
            <person name="Zhou C.C."/>
            <person name="Tu T."/>
            <person name="Chai C.Y."/>
            <person name="Gao J.L."/>
            <person name="Fan L.J."/>
            <person name="van de Weg E."/>
            <person name="Wang J.Y."/>
            <person name="Gao Z.S."/>
        </authorList>
    </citation>
    <scope>NUCLEOTIDE SEQUENCE [LARGE SCALE GENOMIC DNA]</scope>
    <source>
        <tissue evidence="11">Leaves</tissue>
    </source>
</reference>
<evidence type="ECO:0000256" key="8">
    <source>
        <dbReference type="ARBA" id="ARBA00023136"/>
    </source>
</evidence>
<protein>
    <recommendedName>
        <fullName evidence="3">ER membrane protein complex subunit 10</fullName>
    </recommendedName>
</protein>
<feature type="compositionally biased region" description="Polar residues" evidence="9">
    <location>
        <begin position="358"/>
        <end position="370"/>
    </location>
</feature>
<name>A0A6A1USW9_9ROSI</name>
<organism evidence="11 12">
    <name type="scientific">Morella rubra</name>
    <name type="common">Chinese bayberry</name>
    <dbReference type="NCBI Taxonomy" id="262757"/>
    <lineage>
        <taxon>Eukaryota</taxon>
        <taxon>Viridiplantae</taxon>
        <taxon>Streptophyta</taxon>
        <taxon>Embryophyta</taxon>
        <taxon>Tracheophyta</taxon>
        <taxon>Spermatophyta</taxon>
        <taxon>Magnoliopsida</taxon>
        <taxon>eudicotyledons</taxon>
        <taxon>Gunneridae</taxon>
        <taxon>Pentapetalae</taxon>
        <taxon>rosids</taxon>
        <taxon>fabids</taxon>
        <taxon>Fagales</taxon>
        <taxon>Myricaceae</taxon>
        <taxon>Morella</taxon>
    </lineage>
</organism>
<feature type="region of interest" description="Disordered" evidence="9">
    <location>
        <begin position="353"/>
        <end position="377"/>
    </location>
</feature>
<evidence type="ECO:0000256" key="4">
    <source>
        <dbReference type="ARBA" id="ARBA00022692"/>
    </source>
</evidence>
<dbReference type="CDD" id="cd22209">
    <property type="entry name" value="EMC10"/>
    <property type="match status" value="1"/>
</dbReference>
<proteinExistence type="inferred from homology"/>
<evidence type="ECO:0000256" key="1">
    <source>
        <dbReference type="ARBA" id="ARBA00004115"/>
    </source>
</evidence>
<keyword evidence="12" id="KW-1185">Reference proteome</keyword>
<gene>
    <name evidence="11" type="ORF">CJ030_MR8G000552</name>
</gene>
<keyword evidence="7" id="KW-1133">Transmembrane helix</keyword>
<dbReference type="AlphaFoldDB" id="A0A6A1USW9"/>
<evidence type="ECO:0000256" key="7">
    <source>
        <dbReference type="ARBA" id="ARBA00022989"/>
    </source>
</evidence>
<evidence type="ECO:0000313" key="11">
    <source>
        <dbReference type="EMBL" id="KAB1203403.1"/>
    </source>
</evidence>
<evidence type="ECO:0000256" key="2">
    <source>
        <dbReference type="ARBA" id="ARBA00007695"/>
    </source>
</evidence>
<sequence length="377" mass="41870">MSLLHLLLIVSLLFSSSLAFRSDELLADDEEFGLEGGVQVDPLSPDLTTTRSSPPPPKITTRKRYSDSDPDSKVQFSLEHAFGDSDFSPAGTFTARLKTWNHGSQTLTKLRFSRNAFTEFEKEKFQNLLKGDDFYRIRLPSNVLSSPGREYVISSVKARCLPRDGLDEHFVIQMEGINILAVNYGAPGACSYPRQLKLPAKWSFNSHTVLKNTELAPSCVQCLFDCVISKAAYQVTSHYFFIEYADCVPRAVDELVRGTISQLADPGSTLHSNKTCNLNDTCGERLLPVYEICRGVKVRTPIFAEDILGGDTAEGEDLKPPERSFWAKYWMYLIPVGMIVLNAITQAMNMAEEPAGGQPQQSGAAVQRGTTAPVRRR</sequence>
<evidence type="ECO:0000256" key="6">
    <source>
        <dbReference type="ARBA" id="ARBA00022824"/>
    </source>
</evidence>
<dbReference type="GO" id="GO:0005789">
    <property type="term" value="C:endoplasmic reticulum membrane"/>
    <property type="evidence" value="ECO:0007669"/>
    <property type="project" value="UniProtKB-SubCell"/>
</dbReference>
<dbReference type="Proteomes" id="UP000516437">
    <property type="component" value="Chromosome 8"/>
</dbReference>
<feature type="signal peptide" evidence="10">
    <location>
        <begin position="1"/>
        <end position="19"/>
    </location>
</feature>
<feature type="region of interest" description="Disordered" evidence="9">
    <location>
        <begin position="37"/>
        <end position="71"/>
    </location>
</feature>
<comment type="subcellular location">
    <subcellularLocation>
        <location evidence="1">Endoplasmic reticulum membrane</location>
        <topology evidence="1">Single-pass type I membrane protein</topology>
    </subcellularLocation>
</comment>
<keyword evidence="5 10" id="KW-0732">Signal</keyword>
<comment type="similarity">
    <text evidence="2">Belongs to the EMC10 family.</text>
</comment>
<evidence type="ECO:0000313" key="12">
    <source>
        <dbReference type="Proteomes" id="UP000516437"/>
    </source>
</evidence>
<evidence type="ECO:0000256" key="5">
    <source>
        <dbReference type="ARBA" id="ARBA00022729"/>
    </source>
</evidence>
<comment type="caution">
    <text evidence="11">The sequence shown here is derived from an EMBL/GenBank/DDBJ whole genome shotgun (WGS) entry which is preliminary data.</text>
</comment>
<dbReference type="PANTHER" id="PTHR21397">
    <property type="entry name" value="CHROMATIN COMPLEXES SUBUNIT BAP18-RELATED"/>
    <property type="match status" value="1"/>
</dbReference>
<evidence type="ECO:0000256" key="9">
    <source>
        <dbReference type="SAM" id="MobiDB-lite"/>
    </source>
</evidence>